<evidence type="ECO:0000313" key="3">
    <source>
        <dbReference type="EMBL" id="QEL16731.1"/>
    </source>
</evidence>
<name>A0A5C1ABU4_9BACT</name>
<dbReference type="InterPro" id="IPR006016">
    <property type="entry name" value="UspA"/>
</dbReference>
<dbReference type="PRINTS" id="PR01438">
    <property type="entry name" value="UNVRSLSTRESS"/>
</dbReference>
<dbReference type="CDD" id="cd00293">
    <property type="entry name" value="USP-like"/>
    <property type="match status" value="1"/>
</dbReference>
<accession>A0A5C1ABU4</accession>
<gene>
    <name evidence="3" type="ORF">PX52LOC_03697</name>
</gene>
<feature type="domain" description="UspA" evidence="2">
    <location>
        <begin position="29"/>
        <end position="151"/>
    </location>
</feature>
<evidence type="ECO:0000256" key="1">
    <source>
        <dbReference type="ARBA" id="ARBA00008791"/>
    </source>
</evidence>
<comment type="similarity">
    <text evidence="1">Belongs to the universal stress protein A family.</text>
</comment>
<dbReference type="Proteomes" id="UP000324974">
    <property type="component" value="Chromosome"/>
</dbReference>
<organism evidence="3 4">
    <name type="scientific">Limnoglobus roseus</name>
    <dbReference type="NCBI Taxonomy" id="2598579"/>
    <lineage>
        <taxon>Bacteria</taxon>
        <taxon>Pseudomonadati</taxon>
        <taxon>Planctomycetota</taxon>
        <taxon>Planctomycetia</taxon>
        <taxon>Gemmatales</taxon>
        <taxon>Gemmataceae</taxon>
        <taxon>Limnoglobus</taxon>
    </lineage>
</organism>
<keyword evidence="4" id="KW-1185">Reference proteome</keyword>
<dbReference type="Pfam" id="PF00582">
    <property type="entry name" value="Usp"/>
    <property type="match status" value="1"/>
</dbReference>
<dbReference type="Gene3D" id="3.40.50.620">
    <property type="entry name" value="HUPs"/>
    <property type="match status" value="1"/>
</dbReference>
<dbReference type="EMBL" id="CP042425">
    <property type="protein sequence ID" value="QEL16731.1"/>
    <property type="molecule type" value="Genomic_DNA"/>
</dbReference>
<sequence length="155" mass="16925">MYLSPVRRSDRILATHSLAHRTFVMPAVRTILHPTDFGPASRAAFDDVCSLAREHSAEVILLHVVPPNPPADLQEMKALLEKIGSAATHPKVHPELRAGVVPAVILEVTDEIQADLVVMGTHSRQGLSRLLIGSVAEEVLRHSRCPVLFVKGQLN</sequence>
<dbReference type="SUPFAM" id="SSF52402">
    <property type="entry name" value="Adenine nucleotide alpha hydrolases-like"/>
    <property type="match status" value="1"/>
</dbReference>
<dbReference type="KEGG" id="lrs:PX52LOC_03697"/>
<dbReference type="PANTHER" id="PTHR46268:SF6">
    <property type="entry name" value="UNIVERSAL STRESS PROTEIN UP12"/>
    <property type="match status" value="1"/>
</dbReference>
<evidence type="ECO:0000313" key="4">
    <source>
        <dbReference type="Proteomes" id="UP000324974"/>
    </source>
</evidence>
<evidence type="ECO:0000259" key="2">
    <source>
        <dbReference type="Pfam" id="PF00582"/>
    </source>
</evidence>
<reference evidence="4" key="1">
    <citation type="submission" date="2019-08" db="EMBL/GenBank/DDBJ databases">
        <title>Limnoglobus roseus gen. nov., sp. nov., a novel freshwater planctomycete with a giant genome from the family Gemmataceae.</title>
        <authorList>
            <person name="Kulichevskaya I.S."/>
            <person name="Naumoff D.G."/>
            <person name="Miroshnikov K."/>
            <person name="Ivanova A."/>
            <person name="Philippov D.A."/>
            <person name="Hakobyan A."/>
            <person name="Rijpstra I.C."/>
            <person name="Sinninghe Damste J.S."/>
            <person name="Liesack W."/>
            <person name="Dedysh S.N."/>
        </authorList>
    </citation>
    <scope>NUCLEOTIDE SEQUENCE [LARGE SCALE GENOMIC DNA]</scope>
    <source>
        <strain evidence="4">PX52</strain>
    </source>
</reference>
<dbReference type="OrthoDB" id="9777884at2"/>
<dbReference type="PANTHER" id="PTHR46268">
    <property type="entry name" value="STRESS RESPONSE PROTEIN NHAX"/>
    <property type="match status" value="1"/>
</dbReference>
<dbReference type="AlphaFoldDB" id="A0A5C1ABU4"/>
<dbReference type="InterPro" id="IPR006015">
    <property type="entry name" value="Universal_stress_UspA"/>
</dbReference>
<protein>
    <submittedName>
        <fullName evidence="3">Universal stress protein</fullName>
    </submittedName>
</protein>
<proteinExistence type="inferred from homology"/>
<dbReference type="InterPro" id="IPR014729">
    <property type="entry name" value="Rossmann-like_a/b/a_fold"/>
</dbReference>